<protein>
    <recommendedName>
        <fullName evidence="3">UDP-N-acetylglucosamine 2-epimerase (non-hydrolyzing)</fullName>
        <ecNumber evidence="3">5.1.3.14</ecNumber>
    </recommendedName>
    <alternativeName>
        <fullName evidence="4">UDP-GlcNAc-2-epimerase</fullName>
    </alternativeName>
</protein>
<evidence type="ECO:0000313" key="8">
    <source>
        <dbReference type="Proteomes" id="UP001056429"/>
    </source>
</evidence>
<gene>
    <name evidence="7" type="primary">wecB</name>
    <name evidence="7" type="ORF">KDK92_11450</name>
</gene>
<reference evidence="7" key="2">
    <citation type="submission" date="2021-04" db="EMBL/GenBank/DDBJ databases">
        <authorList>
            <person name="Dong X."/>
        </authorList>
    </citation>
    <scope>NUCLEOTIDE SEQUENCE</scope>
    <source>
        <strain evidence="7">ZWT</strain>
    </source>
</reference>
<dbReference type="Proteomes" id="UP001056429">
    <property type="component" value="Unassembled WGS sequence"/>
</dbReference>
<dbReference type="CDD" id="cd03786">
    <property type="entry name" value="GTB_UDP-GlcNAc_2-Epimerase"/>
    <property type="match status" value="1"/>
</dbReference>
<dbReference type="SUPFAM" id="SSF53756">
    <property type="entry name" value="UDP-Glycosyltransferase/glycogen phosphorylase"/>
    <property type="match status" value="1"/>
</dbReference>
<evidence type="ECO:0000256" key="5">
    <source>
        <dbReference type="RuleBase" id="RU003513"/>
    </source>
</evidence>
<evidence type="ECO:0000313" key="7">
    <source>
        <dbReference type="EMBL" id="MCM1990351.1"/>
    </source>
</evidence>
<dbReference type="RefSeq" id="WP_250859388.1">
    <property type="nucleotide sequence ID" value="NZ_JAGSOJ010000002.1"/>
</dbReference>
<dbReference type="EMBL" id="JAGSOJ010000002">
    <property type="protein sequence ID" value="MCM1990351.1"/>
    <property type="molecule type" value="Genomic_DNA"/>
</dbReference>
<dbReference type="AlphaFoldDB" id="A0A9J6P120"/>
<evidence type="ECO:0000256" key="2">
    <source>
        <dbReference type="ARBA" id="ARBA00038209"/>
    </source>
</evidence>
<keyword evidence="8" id="KW-1185">Reference proteome</keyword>
<dbReference type="Gene3D" id="3.40.50.2000">
    <property type="entry name" value="Glycogen Phosphorylase B"/>
    <property type="match status" value="2"/>
</dbReference>
<dbReference type="Pfam" id="PF02350">
    <property type="entry name" value="Epimerase_2"/>
    <property type="match status" value="1"/>
</dbReference>
<name>A0A9J6P120_9CLOT</name>
<comment type="similarity">
    <text evidence="2 5">Belongs to the UDP-N-acetylglucosamine 2-epimerase family.</text>
</comment>
<dbReference type="PANTHER" id="PTHR43174">
    <property type="entry name" value="UDP-N-ACETYLGLUCOSAMINE 2-EPIMERASE"/>
    <property type="match status" value="1"/>
</dbReference>
<feature type="domain" description="UDP-N-acetylglucosamine 2-epimerase" evidence="6">
    <location>
        <begin position="24"/>
        <end position="368"/>
    </location>
</feature>
<organism evidence="7 8">
    <name type="scientific">Oceanirhabdus seepicola</name>
    <dbReference type="NCBI Taxonomy" id="2828781"/>
    <lineage>
        <taxon>Bacteria</taxon>
        <taxon>Bacillati</taxon>
        <taxon>Bacillota</taxon>
        <taxon>Clostridia</taxon>
        <taxon>Eubacteriales</taxon>
        <taxon>Clostridiaceae</taxon>
        <taxon>Oceanirhabdus</taxon>
    </lineage>
</organism>
<comment type="caution">
    <text evidence="7">The sequence shown here is derived from an EMBL/GenBank/DDBJ whole genome shotgun (WGS) entry which is preliminary data.</text>
</comment>
<dbReference type="InterPro" id="IPR029767">
    <property type="entry name" value="WecB-like"/>
</dbReference>
<evidence type="ECO:0000256" key="4">
    <source>
        <dbReference type="ARBA" id="ARBA00079400"/>
    </source>
</evidence>
<sequence length="371" mass="41951">MKVLKVLLIFGTRPEATKMASVIKALEKSELIEYKICVTAQHREMLDTILEIYDITPDYDLDIMKNKQSLSHITSSILIRIEEILELEKPDMVLVHGDTTTTFSSALAAFYKKIKVGHIEAGLRSFNKYLPYPEEINRRLTGVMADFHFAPTEFAKQNLLREGVNEANIFVTGNTGVDAVDMSIEEDYVFENEILNTIDYEKHRIIMVTAHRRENWGGGIESICDALIEVVQKNEGVKVIYPVHMNPIVRECVHKKLSGIENVILTDTINVKDSHNLMKRSYLVLTDSGGIQEEAPHLNKPVLVMRDVTERQEGVLAGTLILVGTDKKNIVDNVQLLLDDEEKYKKMSKAQNPYGDGKAGQRIIEILEGLQ</sequence>
<keyword evidence="1 5" id="KW-0413">Isomerase</keyword>
<dbReference type="GO" id="GO:0008761">
    <property type="term" value="F:UDP-N-acetylglucosamine 2-epimerase activity"/>
    <property type="evidence" value="ECO:0007669"/>
    <property type="project" value="UniProtKB-EC"/>
</dbReference>
<accession>A0A9J6P120</accession>
<reference evidence="7" key="1">
    <citation type="journal article" date="2021" name="mSystems">
        <title>Bacteria and Archaea Synergistically Convert Glycine Betaine to Biogenic Methane in the Formosa Cold Seep of the South China Sea.</title>
        <authorList>
            <person name="Li L."/>
            <person name="Zhang W."/>
            <person name="Zhang S."/>
            <person name="Song L."/>
            <person name="Sun Q."/>
            <person name="Zhang H."/>
            <person name="Xiang H."/>
            <person name="Dong X."/>
        </authorList>
    </citation>
    <scope>NUCLEOTIDE SEQUENCE</scope>
    <source>
        <strain evidence="7">ZWT</strain>
    </source>
</reference>
<dbReference type="FunFam" id="3.40.50.2000:FF:000043">
    <property type="entry name" value="UDP-N-acetylglucosamine 2-epimerase"/>
    <property type="match status" value="1"/>
</dbReference>
<evidence type="ECO:0000256" key="1">
    <source>
        <dbReference type="ARBA" id="ARBA00023235"/>
    </source>
</evidence>
<dbReference type="EC" id="5.1.3.14" evidence="3"/>
<dbReference type="InterPro" id="IPR003331">
    <property type="entry name" value="UDP_GlcNAc_Epimerase_2_dom"/>
</dbReference>
<dbReference type="NCBIfam" id="TIGR00236">
    <property type="entry name" value="wecB"/>
    <property type="match status" value="1"/>
</dbReference>
<evidence type="ECO:0000256" key="3">
    <source>
        <dbReference type="ARBA" id="ARBA00038858"/>
    </source>
</evidence>
<dbReference type="PANTHER" id="PTHR43174:SF2">
    <property type="entry name" value="UDP-N-ACETYLGLUCOSAMINE 2-EPIMERASE"/>
    <property type="match status" value="1"/>
</dbReference>
<evidence type="ECO:0000259" key="6">
    <source>
        <dbReference type="Pfam" id="PF02350"/>
    </source>
</evidence>
<proteinExistence type="inferred from homology"/>